<proteinExistence type="predicted"/>
<reference evidence="1" key="1">
    <citation type="submission" date="2003-01" db="EMBL/GenBank/DDBJ databases">
        <title>Oryza sativa nipponbare(GA3) genomic DNA, chromosome 9, BAC clone:B1043F11.</title>
        <authorList>
            <person name="Sasaki T."/>
            <person name="Matsumoto T."/>
            <person name="Katayose Y."/>
        </authorList>
    </citation>
    <scope>NUCLEOTIDE SEQUENCE</scope>
</reference>
<evidence type="ECO:0000313" key="2">
    <source>
        <dbReference type="EMBL" id="BAD34398.1"/>
    </source>
</evidence>
<accession>Q69J04</accession>
<protein>
    <submittedName>
        <fullName evidence="2">Uncharacterized protein</fullName>
    </submittedName>
</protein>
<evidence type="ECO:0000313" key="1">
    <source>
        <dbReference type="EMBL" id="BAD34314.1"/>
    </source>
</evidence>
<evidence type="ECO:0000313" key="3">
    <source>
        <dbReference type="Proteomes" id="UP000000763"/>
    </source>
</evidence>
<sequence length="78" mass="8912">MKVVRSDQIAMSGDCRGRAWIDGNSGGRARGRHVLMWAGACDHRASRRPLLRIFEETRKEQYVQLLAMNDGKEEPKLE</sequence>
<gene>
    <name evidence="1" type="ORF">B1043F11.18</name>
    <name evidence="2" type="ORF">B1054C11.38</name>
</gene>
<reference evidence="3" key="4">
    <citation type="journal article" date="2008" name="Nucleic Acids Res.">
        <title>The rice annotation project database (RAP-DB): 2008 update.</title>
        <authorList>
            <consortium name="The rice annotation project (RAP)"/>
        </authorList>
    </citation>
    <scope>GENOME REANNOTATION</scope>
    <source>
        <strain evidence="3">cv. Nipponbare</strain>
    </source>
</reference>
<dbReference type="EMBL" id="AP006156">
    <property type="protein sequence ID" value="BAD34314.1"/>
    <property type="molecule type" value="Genomic_DNA"/>
</dbReference>
<reference evidence="3" key="3">
    <citation type="journal article" date="2005" name="Nature">
        <title>The map-based sequence of the rice genome.</title>
        <authorList>
            <consortium name="International rice genome sequencing project (IRGSP)"/>
            <person name="Matsumoto T."/>
            <person name="Wu J."/>
            <person name="Kanamori H."/>
            <person name="Katayose Y."/>
            <person name="Fujisawa M."/>
            <person name="Namiki N."/>
            <person name="Mizuno H."/>
            <person name="Yamamoto K."/>
            <person name="Antonio B.A."/>
            <person name="Baba T."/>
            <person name="Sakata K."/>
            <person name="Nagamura Y."/>
            <person name="Aoki H."/>
            <person name="Arikawa K."/>
            <person name="Arita K."/>
            <person name="Bito T."/>
            <person name="Chiden Y."/>
            <person name="Fujitsuka N."/>
            <person name="Fukunaka R."/>
            <person name="Hamada M."/>
            <person name="Harada C."/>
            <person name="Hayashi A."/>
            <person name="Hijishita S."/>
            <person name="Honda M."/>
            <person name="Hosokawa S."/>
            <person name="Ichikawa Y."/>
            <person name="Idonuma A."/>
            <person name="Iijima M."/>
            <person name="Ikeda M."/>
            <person name="Ikeno M."/>
            <person name="Ito K."/>
            <person name="Ito S."/>
            <person name="Ito T."/>
            <person name="Ito Y."/>
            <person name="Ito Y."/>
            <person name="Iwabuchi A."/>
            <person name="Kamiya K."/>
            <person name="Karasawa W."/>
            <person name="Kurita K."/>
            <person name="Katagiri S."/>
            <person name="Kikuta A."/>
            <person name="Kobayashi H."/>
            <person name="Kobayashi N."/>
            <person name="Machita K."/>
            <person name="Maehara T."/>
            <person name="Masukawa M."/>
            <person name="Mizubayashi T."/>
            <person name="Mukai Y."/>
            <person name="Nagasaki H."/>
            <person name="Nagata Y."/>
            <person name="Naito S."/>
            <person name="Nakashima M."/>
            <person name="Nakama Y."/>
            <person name="Nakamichi Y."/>
            <person name="Nakamura M."/>
            <person name="Meguro A."/>
            <person name="Negishi M."/>
            <person name="Ohta I."/>
            <person name="Ohta T."/>
            <person name="Okamoto M."/>
            <person name="Ono N."/>
            <person name="Saji S."/>
            <person name="Sakaguchi M."/>
            <person name="Sakai K."/>
            <person name="Shibata M."/>
            <person name="Shimokawa T."/>
            <person name="Song J."/>
            <person name="Takazaki Y."/>
            <person name="Terasawa K."/>
            <person name="Tsugane M."/>
            <person name="Tsuji K."/>
            <person name="Ueda S."/>
            <person name="Waki K."/>
            <person name="Yamagata H."/>
            <person name="Yamamoto M."/>
            <person name="Yamamoto S."/>
            <person name="Yamane H."/>
            <person name="Yoshiki S."/>
            <person name="Yoshihara R."/>
            <person name="Yukawa K."/>
            <person name="Zhong H."/>
            <person name="Yano M."/>
            <person name="Yuan Q."/>
            <person name="Ouyang S."/>
            <person name="Liu J."/>
            <person name="Jones K.M."/>
            <person name="Gansberger K."/>
            <person name="Moffat K."/>
            <person name="Hill J."/>
            <person name="Bera J."/>
            <person name="Fadrosh D."/>
            <person name="Jin S."/>
            <person name="Johri S."/>
            <person name="Kim M."/>
            <person name="Overton L."/>
            <person name="Reardon M."/>
            <person name="Tsitrin T."/>
            <person name="Vuong H."/>
            <person name="Weaver B."/>
            <person name="Ciecko A."/>
            <person name="Tallon L."/>
            <person name="Jackson J."/>
            <person name="Pai G."/>
            <person name="Aken S.V."/>
            <person name="Utterback T."/>
            <person name="Reidmuller S."/>
            <person name="Feldblyum T."/>
            <person name="Hsiao J."/>
            <person name="Zismann V."/>
            <person name="Iobst S."/>
            <person name="de Vazeille A.R."/>
            <person name="Buell C.R."/>
            <person name="Ying K."/>
            <person name="Li Y."/>
            <person name="Lu T."/>
            <person name="Huang Y."/>
            <person name="Zhao Q."/>
            <person name="Feng Q."/>
            <person name="Zhang L."/>
            <person name="Zhu J."/>
            <person name="Weng Q."/>
            <person name="Mu J."/>
            <person name="Lu Y."/>
            <person name="Fan D."/>
            <person name="Liu Y."/>
            <person name="Guan J."/>
            <person name="Zhang Y."/>
            <person name="Yu S."/>
            <person name="Liu X."/>
            <person name="Zhang Y."/>
            <person name="Hong G."/>
            <person name="Han B."/>
            <person name="Choisne N."/>
            <person name="Demange N."/>
            <person name="Orjeda G."/>
            <person name="Samain S."/>
            <person name="Cattolico L."/>
            <person name="Pelletier E."/>
            <person name="Couloux A."/>
            <person name="Segurens B."/>
            <person name="Wincker P."/>
            <person name="D'Hont A."/>
            <person name="Scarpelli C."/>
            <person name="Weissenbach J."/>
            <person name="Salanoubat M."/>
            <person name="Quetier F."/>
            <person name="Yu Y."/>
            <person name="Kim H.R."/>
            <person name="Rambo T."/>
            <person name="Currie J."/>
            <person name="Collura K."/>
            <person name="Luo M."/>
            <person name="Yang T."/>
            <person name="Ammiraju J.S.S."/>
            <person name="Engler F."/>
            <person name="Soderlund C."/>
            <person name="Wing R.A."/>
            <person name="Palmer L.E."/>
            <person name="de la Bastide M."/>
            <person name="Spiegel L."/>
            <person name="Nascimento L."/>
            <person name="Zutavern T."/>
            <person name="O'Shaughnessy A."/>
            <person name="Dike S."/>
            <person name="Dedhia N."/>
            <person name="Preston R."/>
            <person name="Balija V."/>
            <person name="McCombie W.R."/>
            <person name="Chow T."/>
            <person name="Chen H."/>
            <person name="Chung M."/>
            <person name="Chen C."/>
            <person name="Shaw J."/>
            <person name="Wu H."/>
            <person name="Hsiao K."/>
            <person name="Chao Y."/>
            <person name="Chu M."/>
            <person name="Cheng C."/>
            <person name="Hour A."/>
            <person name="Lee P."/>
            <person name="Lin S."/>
            <person name="Lin Y."/>
            <person name="Liou J."/>
            <person name="Liu S."/>
            <person name="Hsing Y."/>
            <person name="Raghuvanshi S."/>
            <person name="Mohanty A."/>
            <person name="Bharti A.K."/>
            <person name="Gaur A."/>
            <person name="Gupta V."/>
            <person name="Kumar D."/>
            <person name="Ravi V."/>
            <person name="Vij S."/>
            <person name="Kapur A."/>
            <person name="Khurana P."/>
            <person name="Khurana P."/>
            <person name="Khurana J.P."/>
            <person name="Tyagi A.K."/>
            <person name="Gaikwad K."/>
            <person name="Singh A."/>
            <person name="Dalal V."/>
            <person name="Srivastava S."/>
            <person name="Dixit A."/>
            <person name="Pal A.K."/>
            <person name="Ghazi I.A."/>
            <person name="Yadav M."/>
            <person name="Pandit A."/>
            <person name="Bhargava A."/>
            <person name="Sureshbabu K."/>
            <person name="Batra K."/>
            <person name="Sharma T.R."/>
            <person name="Mohapatra T."/>
            <person name="Singh N.K."/>
            <person name="Messing J."/>
            <person name="Nelson A.B."/>
            <person name="Fuks G."/>
            <person name="Kavchok S."/>
            <person name="Keizer G."/>
            <person name="Linton E."/>
            <person name="Llaca V."/>
            <person name="Song R."/>
            <person name="Tanyolac B."/>
            <person name="Young S."/>
            <person name="Ho-Il K."/>
            <person name="Hahn J.H."/>
            <person name="Sangsakoo G."/>
            <person name="Vanavichit A."/>
            <person name="de Mattos Luiz.A.T."/>
            <person name="Zimmer P.D."/>
            <person name="Malone G."/>
            <person name="Dellagostin O."/>
            <person name="de Oliveira A.C."/>
            <person name="Bevan M."/>
            <person name="Bancroft I."/>
            <person name="Minx P."/>
            <person name="Cordum H."/>
            <person name="Wilson R."/>
            <person name="Cheng Z."/>
            <person name="Jin W."/>
            <person name="Jiang J."/>
            <person name="Leong S.A."/>
            <person name="Iwama H."/>
            <person name="Gojobori T."/>
            <person name="Itoh T."/>
            <person name="Niimura Y."/>
            <person name="Fujii Y."/>
            <person name="Habara T."/>
            <person name="Sakai H."/>
            <person name="Sato Y."/>
            <person name="Wilson G."/>
            <person name="Kumar K."/>
            <person name="McCouch S."/>
            <person name="Juretic N."/>
            <person name="Hoen D."/>
            <person name="Wright S."/>
            <person name="Bruskiewich R."/>
            <person name="Bureau T."/>
            <person name="Miyao A."/>
            <person name="Hirochika H."/>
            <person name="Nishikawa T."/>
            <person name="Kadowaki K."/>
            <person name="Sugiura M."/>
            <person name="Burr B."/>
            <person name="Sasaki T."/>
        </authorList>
    </citation>
    <scope>NUCLEOTIDE SEQUENCE [LARGE SCALE GENOMIC DNA]</scope>
    <source>
        <strain evidence="3">cv. Nipponbare</strain>
    </source>
</reference>
<organism evidence="2 3">
    <name type="scientific">Oryza sativa subsp. japonica</name>
    <name type="common">Rice</name>
    <dbReference type="NCBI Taxonomy" id="39947"/>
    <lineage>
        <taxon>Eukaryota</taxon>
        <taxon>Viridiplantae</taxon>
        <taxon>Streptophyta</taxon>
        <taxon>Embryophyta</taxon>
        <taxon>Tracheophyta</taxon>
        <taxon>Spermatophyta</taxon>
        <taxon>Magnoliopsida</taxon>
        <taxon>Liliopsida</taxon>
        <taxon>Poales</taxon>
        <taxon>Poaceae</taxon>
        <taxon>BOP clade</taxon>
        <taxon>Oryzoideae</taxon>
        <taxon>Oryzeae</taxon>
        <taxon>Oryzinae</taxon>
        <taxon>Oryza</taxon>
        <taxon>Oryza sativa</taxon>
    </lineage>
</organism>
<reference evidence="2" key="2">
    <citation type="submission" date="2003-05" db="EMBL/GenBank/DDBJ databases">
        <title>Oryza sativa nipponbare(GA3) genomic DNA, chromosome 9, BAC clone:B1054C11.</title>
        <authorList>
            <person name="Sasaki T."/>
            <person name="Matsumoto T."/>
            <person name="Katayose Y."/>
        </authorList>
    </citation>
    <scope>NUCLEOTIDE SEQUENCE</scope>
</reference>
<dbReference type="EMBL" id="AP006464">
    <property type="protein sequence ID" value="BAD34398.1"/>
    <property type="molecule type" value="Genomic_DNA"/>
</dbReference>
<dbReference type="AlphaFoldDB" id="Q69J04"/>
<name>Q69J04_ORYSJ</name>
<dbReference type="Proteomes" id="UP000000763">
    <property type="component" value="Chromosome 9"/>
</dbReference>